<feature type="domain" description="ThuA-like" evidence="1">
    <location>
        <begin position="2"/>
        <end position="66"/>
    </location>
</feature>
<dbReference type="InterPro" id="IPR029062">
    <property type="entry name" value="Class_I_gatase-like"/>
</dbReference>
<dbReference type="InterPro" id="IPR029010">
    <property type="entry name" value="ThuA-like"/>
</dbReference>
<dbReference type="Proteomes" id="UP000520156">
    <property type="component" value="Unassembled WGS sequence"/>
</dbReference>
<comment type="caution">
    <text evidence="2">The sequence shown here is derived from an EMBL/GenBank/DDBJ whole genome shotgun (WGS) entry which is preliminary data.</text>
</comment>
<dbReference type="AlphaFoldDB" id="A0A7X1KDP9"/>
<dbReference type="Pfam" id="PF06283">
    <property type="entry name" value="ThuA"/>
    <property type="match status" value="1"/>
</dbReference>
<proteinExistence type="predicted"/>
<evidence type="ECO:0000259" key="1">
    <source>
        <dbReference type="Pfam" id="PF06283"/>
    </source>
</evidence>
<dbReference type="EMBL" id="JACLAU010000058">
    <property type="protein sequence ID" value="MBC2653571.1"/>
    <property type="molecule type" value="Genomic_DNA"/>
</dbReference>
<dbReference type="RefSeq" id="WP_185684945.1">
    <property type="nucleotide sequence ID" value="NZ_JACLAU010000058.1"/>
</dbReference>
<sequence>TLVSVDEKTYKPVGIFGKDLRMGDHPMVWWHCLGKGRVLYNAFGHRAEAYSEAENKRLLEQAVSWAARQKGAECGAPPAGAGQ</sequence>
<organism evidence="2 3">
    <name type="scientific">Novosphingobium aerophilum</name>
    <dbReference type="NCBI Taxonomy" id="2839843"/>
    <lineage>
        <taxon>Bacteria</taxon>
        <taxon>Pseudomonadati</taxon>
        <taxon>Pseudomonadota</taxon>
        <taxon>Alphaproteobacteria</taxon>
        <taxon>Sphingomonadales</taxon>
        <taxon>Sphingomonadaceae</taxon>
        <taxon>Novosphingobium</taxon>
    </lineage>
</organism>
<dbReference type="SUPFAM" id="SSF52317">
    <property type="entry name" value="Class I glutamine amidotransferase-like"/>
    <property type="match status" value="1"/>
</dbReference>
<evidence type="ECO:0000313" key="3">
    <source>
        <dbReference type="Proteomes" id="UP000520156"/>
    </source>
</evidence>
<dbReference type="Gene3D" id="3.40.50.880">
    <property type="match status" value="1"/>
</dbReference>
<gene>
    <name evidence="2" type="ORF">H7F49_17970</name>
</gene>
<protein>
    <submittedName>
        <fullName evidence="2">ThuA domain-containing protein</fullName>
    </submittedName>
</protein>
<feature type="non-terminal residue" evidence="2">
    <location>
        <position position="1"/>
    </location>
</feature>
<reference evidence="2 3" key="1">
    <citation type="submission" date="2020-08" db="EMBL/GenBank/DDBJ databases">
        <title>The genome sequence of Novosphingobium flavum 4Y4.</title>
        <authorList>
            <person name="Liu Y."/>
        </authorList>
    </citation>
    <scope>NUCLEOTIDE SEQUENCE [LARGE SCALE GENOMIC DNA]</scope>
    <source>
        <strain evidence="2 3">4Y4</strain>
    </source>
</reference>
<evidence type="ECO:0000313" key="2">
    <source>
        <dbReference type="EMBL" id="MBC2653571.1"/>
    </source>
</evidence>
<name>A0A7X1KDP9_9SPHN</name>
<keyword evidence="3" id="KW-1185">Reference proteome</keyword>
<accession>A0A7X1KDP9</accession>